<sequence length="76" mass="8907">MCNISREQAVCIFYCEKFNEENVSKLSKKLDNIGDLELCYEDDPKHPLLVLRLRVKAEHSKYKEYKVLSATKKKAN</sequence>
<organism evidence="1 2">
    <name type="scientific">Mucor plumbeus</name>
    <dbReference type="NCBI Taxonomy" id="97098"/>
    <lineage>
        <taxon>Eukaryota</taxon>
        <taxon>Fungi</taxon>
        <taxon>Fungi incertae sedis</taxon>
        <taxon>Mucoromycota</taxon>
        <taxon>Mucoromycotina</taxon>
        <taxon>Mucoromycetes</taxon>
        <taxon>Mucorales</taxon>
        <taxon>Mucorineae</taxon>
        <taxon>Mucoraceae</taxon>
        <taxon>Mucor</taxon>
    </lineage>
</organism>
<gene>
    <name evidence="1" type="ORF">INT46_002693</name>
</gene>
<protein>
    <submittedName>
        <fullName evidence="1">Uncharacterized protein</fullName>
    </submittedName>
</protein>
<comment type="caution">
    <text evidence="1">The sequence shown here is derived from an EMBL/GenBank/DDBJ whole genome shotgun (WGS) entry which is preliminary data.</text>
</comment>
<dbReference type="OrthoDB" id="2288259at2759"/>
<accession>A0A8H7UNG6</accession>
<evidence type="ECO:0000313" key="1">
    <source>
        <dbReference type="EMBL" id="KAG2192561.1"/>
    </source>
</evidence>
<dbReference type="Proteomes" id="UP000650833">
    <property type="component" value="Unassembled WGS sequence"/>
</dbReference>
<proteinExistence type="predicted"/>
<name>A0A8H7UNG6_9FUNG</name>
<keyword evidence="2" id="KW-1185">Reference proteome</keyword>
<dbReference type="AlphaFoldDB" id="A0A8H7UNG6"/>
<evidence type="ECO:0000313" key="2">
    <source>
        <dbReference type="Proteomes" id="UP000650833"/>
    </source>
</evidence>
<dbReference type="EMBL" id="JAEPRC010000714">
    <property type="protein sequence ID" value="KAG2192561.1"/>
    <property type="molecule type" value="Genomic_DNA"/>
</dbReference>
<reference evidence="1" key="1">
    <citation type="submission" date="2020-12" db="EMBL/GenBank/DDBJ databases">
        <title>Metabolic potential, ecology and presence of endohyphal bacteria is reflected in genomic diversity of Mucoromycotina.</title>
        <authorList>
            <person name="Muszewska A."/>
            <person name="Okrasinska A."/>
            <person name="Steczkiewicz K."/>
            <person name="Drgas O."/>
            <person name="Orlowska M."/>
            <person name="Perlinska-Lenart U."/>
            <person name="Aleksandrzak-Piekarczyk T."/>
            <person name="Szatraj K."/>
            <person name="Zielenkiewicz U."/>
            <person name="Pilsyk S."/>
            <person name="Malc E."/>
            <person name="Mieczkowski P."/>
            <person name="Kruszewska J.S."/>
            <person name="Biernat P."/>
            <person name="Pawlowska J."/>
        </authorList>
    </citation>
    <scope>NUCLEOTIDE SEQUENCE</scope>
    <source>
        <strain evidence="1">CBS 226.32</strain>
    </source>
</reference>